<sequence length="433" mass="48797">MKNSFVLSWLLFGCLSAQAQELTAVGAEVAANADGSIPAWTGDFKAAGQDLSDPFAGESARLRIGADNFHAHRAHLTDGQIAMLQRYPDSYFIDVYPTHRTAVLPEPVQELAKYNARNARLSADANGVEGYRGYYPFPVPRNGLEAVWNHFMRYRGGSLNRDQVQVVAQANGSYSEVRIKEQVVWPENLDGYDEVGDRNVMLYAKQIVAAPSRLAGNILLVHETVNQVEQPRLAWMYNAGQRRVRRAPQVAYDGPGTAADGLRTSDNADMYSGSPDRYDWKLEGKREIYIPYNNFRLADPALSVADVAGKGHINQGLARYEKHRVWKVVGELKSGKRHIYNKRVLYLDEDTWQIALAEHYDNRGELWRVSEGFHVQFTYADTPWYAAEAIYDLNSSRYLIYGLLVDAQQPIEFGFRASKSEYQPAALRHLGVK</sequence>
<evidence type="ECO:0000313" key="3">
    <source>
        <dbReference type="Proteomes" id="UP001196601"/>
    </source>
</evidence>
<feature type="chain" id="PRO_5046898111" evidence="1">
    <location>
        <begin position="20"/>
        <end position="433"/>
    </location>
</feature>
<dbReference type="Gene3D" id="2.50.20.10">
    <property type="entry name" value="Lipoprotein localisation LolA/LolB/LppX"/>
    <property type="match status" value="1"/>
</dbReference>
<dbReference type="InterPro" id="IPR010752">
    <property type="entry name" value="DUF1329"/>
</dbReference>
<dbReference type="RefSeq" id="WP_213640000.1">
    <property type="nucleotide sequence ID" value="NZ_JADPMV010000001.1"/>
</dbReference>
<protein>
    <submittedName>
        <fullName evidence="2">DUF1329 domain-containing protein</fullName>
    </submittedName>
</protein>
<accession>A0ABS5Q1R6</accession>
<name>A0ABS5Q1R6_9PSED</name>
<dbReference type="Pfam" id="PF07044">
    <property type="entry name" value="DUF1329"/>
    <property type="match status" value="1"/>
</dbReference>
<keyword evidence="1" id="KW-0732">Signal</keyword>
<evidence type="ECO:0000256" key="1">
    <source>
        <dbReference type="SAM" id="SignalP"/>
    </source>
</evidence>
<evidence type="ECO:0000313" key="2">
    <source>
        <dbReference type="EMBL" id="MBS7662706.1"/>
    </source>
</evidence>
<proteinExistence type="predicted"/>
<keyword evidence="3" id="KW-1185">Reference proteome</keyword>
<comment type="caution">
    <text evidence="2">The sequence shown here is derived from an EMBL/GenBank/DDBJ whole genome shotgun (WGS) entry which is preliminary data.</text>
</comment>
<dbReference type="EMBL" id="JADPMV010000001">
    <property type="protein sequence ID" value="MBS7662706.1"/>
    <property type="molecule type" value="Genomic_DNA"/>
</dbReference>
<organism evidence="2 3">
    <name type="scientific">Pseudomonas lalucatii</name>
    <dbReference type="NCBI Taxonomy" id="1424203"/>
    <lineage>
        <taxon>Bacteria</taxon>
        <taxon>Pseudomonadati</taxon>
        <taxon>Pseudomonadota</taxon>
        <taxon>Gammaproteobacteria</taxon>
        <taxon>Pseudomonadales</taxon>
        <taxon>Pseudomonadaceae</taxon>
        <taxon>Pseudomonas</taxon>
    </lineage>
</organism>
<feature type="signal peptide" evidence="1">
    <location>
        <begin position="1"/>
        <end position="19"/>
    </location>
</feature>
<reference evidence="2 3" key="1">
    <citation type="journal article" date="2021" name="Syst. Appl. Microbiol.">
        <title>Pseudomonas lalucatii sp. nov. isolated from Vallgornera, a karstic cave in Mallorca, Western Mediterranean.</title>
        <authorList>
            <person name="Busquets A."/>
            <person name="Mulet M."/>
            <person name="Gomila M."/>
            <person name="Garcia-Valdes E."/>
        </authorList>
    </citation>
    <scope>NUCLEOTIDE SEQUENCE [LARGE SCALE GENOMIC DNA]</scope>
    <source>
        <strain evidence="2 3">R1b54</strain>
    </source>
</reference>
<dbReference type="Proteomes" id="UP001196601">
    <property type="component" value="Unassembled WGS sequence"/>
</dbReference>
<gene>
    <name evidence="2" type="ORF">I0D00_12255</name>
</gene>
<dbReference type="CDD" id="cd16329">
    <property type="entry name" value="LolA_like"/>
    <property type="match status" value="1"/>
</dbReference>